<keyword evidence="1" id="KW-0472">Membrane</keyword>
<dbReference type="Proteomes" id="UP000011885">
    <property type="component" value="Unassembled WGS sequence"/>
</dbReference>
<evidence type="ECO:0000313" key="2">
    <source>
        <dbReference type="EMBL" id="EMI53015.1"/>
    </source>
</evidence>
<keyword evidence="3" id="KW-1185">Reference proteome</keyword>
<keyword evidence="1" id="KW-0812">Transmembrane</keyword>
<accession>M5TV18</accession>
<keyword evidence="1" id="KW-1133">Transmembrane helix</keyword>
<proteinExistence type="predicted"/>
<sequence>MNYQPSRLVDHGRYPTEIMKKILLALVVVLSLLAVPIAIYWTTEPVPVLGVRAPAEYVPHPHGALASSTVVYPTLISPGGSYRVGVDSSNVVRLVFPTGDRFSTPDGVSTSSTLADVQAVSNSPVISDGKFGYTVCLPSGWIARFDAADGAPTPDTLVASVFSR</sequence>
<dbReference type="AlphaFoldDB" id="M5TV18"/>
<protein>
    <submittedName>
        <fullName evidence="2">Uncharacterized protein</fullName>
    </submittedName>
</protein>
<dbReference type="EMBL" id="ANOH01000391">
    <property type="protein sequence ID" value="EMI53015.1"/>
    <property type="molecule type" value="Genomic_DNA"/>
</dbReference>
<name>M5TV18_9BACT</name>
<comment type="caution">
    <text evidence="2">The sequence shown here is derived from an EMBL/GenBank/DDBJ whole genome shotgun (WGS) entry which is preliminary data.</text>
</comment>
<organism evidence="2 3">
    <name type="scientific">Rhodopirellula sallentina SM41</name>
    <dbReference type="NCBI Taxonomy" id="1263870"/>
    <lineage>
        <taxon>Bacteria</taxon>
        <taxon>Pseudomonadati</taxon>
        <taxon>Planctomycetota</taxon>
        <taxon>Planctomycetia</taxon>
        <taxon>Pirellulales</taxon>
        <taxon>Pirellulaceae</taxon>
        <taxon>Rhodopirellula</taxon>
    </lineage>
</organism>
<evidence type="ECO:0000313" key="3">
    <source>
        <dbReference type="Proteomes" id="UP000011885"/>
    </source>
</evidence>
<gene>
    <name evidence="2" type="ORF">RSSM_05544</name>
</gene>
<feature type="transmembrane region" description="Helical" evidence="1">
    <location>
        <begin position="21"/>
        <end position="41"/>
    </location>
</feature>
<reference evidence="2 3" key="1">
    <citation type="journal article" date="2013" name="Mar. Genomics">
        <title>Expression of sulfatases in Rhodopirellula baltica and the diversity of sulfatases in the genus Rhodopirellula.</title>
        <authorList>
            <person name="Wegner C.E."/>
            <person name="Richter-Heitmann T."/>
            <person name="Klindworth A."/>
            <person name="Klockow C."/>
            <person name="Richter M."/>
            <person name="Achstetter T."/>
            <person name="Glockner F.O."/>
            <person name="Harder J."/>
        </authorList>
    </citation>
    <scope>NUCLEOTIDE SEQUENCE [LARGE SCALE GENOMIC DNA]</scope>
    <source>
        <strain evidence="2 3">SM41</strain>
    </source>
</reference>
<evidence type="ECO:0000256" key="1">
    <source>
        <dbReference type="SAM" id="Phobius"/>
    </source>
</evidence>